<dbReference type="AlphaFoldDB" id="A0ABD5P803"/>
<feature type="domain" description="PilB3-like N-terminal" evidence="5">
    <location>
        <begin position="42"/>
        <end position="115"/>
    </location>
</feature>
<dbReference type="Pfam" id="PF23989">
    <property type="entry name" value="PilB3_C"/>
    <property type="match status" value="1"/>
</dbReference>
<dbReference type="SUPFAM" id="SSF52540">
    <property type="entry name" value="P-loop containing nucleoside triphosphate hydrolases"/>
    <property type="match status" value="1"/>
</dbReference>
<dbReference type="InterPro" id="IPR027417">
    <property type="entry name" value="P-loop_NTPase"/>
</dbReference>
<keyword evidence="7" id="KW-1185">Reference proteome</keyword>
<evidence type="ECO:0000259" key="3">
    <source>
        <dbReference type="Pfam" id="PF00437"/>
    </source>
</evidence>
<dbReference type="Pfam" id="PF00437">
    <property type="entry name" value="T2SSE"/>
    <property type="match status" value="1"/>
</dbReference>
<dbReference type="CDD" id="cd01130">
    <property type="entry name" value="VirB11-like_ATPase"/>
    <property type="match status" value="1"/>
</dbReference>
<protein>
    <submittedName>
        <fullName evidence="6">Type II/IV secretion system ATPase subunit</fullName>
    </submittedName>
</protein>
<comment type="similarity">
    <text evidence="1">Belongs to the GSP E family.</text>
</comment>
<accession>A0ABD5P803</accession>
<evidence type="ECO:0000256" key="1">
    <source>
        <dbReference type="ARBA" id="ARBA00006611"/>
    </source>
</evidence>
<proteinExistence type="inferred from homology"/>
<name>A0ABD5P803_9EURY</name>
<dbReference type="Pfam" id="PF23990">
    <property type="entry name" value="PilB3_N"/>
    <property type="match status" value="1"/>
</dbReference>
<dbReference type="RefSeq" id="WP_267625293.1">
    <property type="nucleotide sequence ID" value="NZ_JAODIW010000010.1"/>
</dbReference>
<feature type="region of interest" description="Disordered" evidence="2">
    <location>
        <begin position="1"/>
        <end position="38"/>
    </location>
</feature>
<dbReference type="Proteomes" id="UP001595921">
    <property type="component" value="Unassembled WGS sequence"/>
</dbReference>
<evidence type="ECO:0000259" key="5">
    <source>
        <dbReference type="Pfam" id="PF23990"/>
    </source>
</evidence>
<dbReference type="Gene3D" id="3.40.50.300">
    <property type="entry name" value="P-loop containing nucleotide triphosphate hydrolases"/>
    <property type="match status" value="1"/>
</dbReference>
<organism evidence="6 7">
    <name type="scientific">Halobium salinum</name>
    <dbReference type="NCBI Taxonomy" id="1364940"/>
    <lineage>
        <taxon>Archaea</taxon>
        <taxon>Methanobacteriati</taxon>
        <taxon>Methanobacteriota</taxon>
        <taxon>Stenosarchaea group</taxon>
        <taxon>Halobacteria</taxon>
        <taxon>Halobacteriales</taxon>
        <taxon>Haloferacaceae</taxon>
        <taxon>Halobium</taxon>
    </lineage>
</organism>
<dbReference type="PANTHER" id="PTHR30486">
    <property type="entry name" value="TWITCHING MOTILITY PROTEIN PILT"/>
    <property type="match status" value="1"/>
</dbReference>
<feature type="domain" description="PilB3-like C-terminal" evidence="4">
    <location>
        <begin position="494"/>
        <end position="568"/>
    </location>
</feature>
<dbReference type="InterPro" id="IPR050921">
    <property type="entry name" value="T4SS_GSP_E_ATPase"/>
</dbReference>
<feature type="domain" description="Bacterial type II secretion system protein E" evidence="3">
    <location>
        <begin position="253"/>
        <end position="464"/>
    </location>
</feature>
<feature type="compositionally biased region" description="Basic and acidic residues" evidence="2">
    <location>
        <begin position="22"/>
        <end position="34"/>
    </location>
</feature>
<dbReference type="PANTHER" id="PTHR30486:SF6">
    <property type="entry name" value="TYPE IV PILUS RETRACTATION ATPASE PILT"/>
    <property type="match status" value="1"/>
</dbReference>
<evidence type="ECO:0000259" key="4">
    <source>
        <dbReference type="Pfam" id="PF23989"/>
    </source>
</evidence>
<evidence type="ECO:0000313" key="7">
    <source>
        <dbReference type="Proteomes" id="UP001595921"/>
    </source>
</evidence>
<dbReference type="Gene3D" id="3.30.450.380">
    <property type="match status" value="1"/>
</dbReference>
<evidence type="ECO:0000313" key="6">
    <source>
        <dbReference type="EMBL" id="MFC4356845.1"/>
    </source>
</evidence>
<gene>
    <name evidence="6" type="ORF">ACFO0N_02650</name>
</gene>
<evidence type="ECO:0000256" key="2">
    <source>
        <dbReference type="SAM" id="MobiDB-lite"/>
    </source>
</evidence>
<reference evidence="6 7" key="1">
    <citation type="journal article" date="2019" name="Int. J. Syst. Evol. Microbiol.">
        <title>The Global Catalogue of Microorganisms (GCM) 10K type strain sequencing project: providing services to taxonomists for standard genome sequencing and annotation.</title>
        <authorList>
            <consortium name="The Broad Institute Genomics Platform"/>
            <consortium name="The Broad Institute Genome Sequencing Center for Infectious Disease"/>
            <person name="Wu L."/>
            <person name="Ma J."/>
        </authorList>
    </citation>
    <scope>NUCLEOTIDE SEQUENCE [LARGE SCALE GENOMIC DNA]</scope>
    <source>
        <strain evidence="6 7">CGMCC 1.12553</strain>
    </source>
</reference>
<dbReference type="InterPro" id="IPR001482">
    <property type="entry name" value="T2SS/T4SS_dom"/>
</dbReference>
<comment type="caution">
    <text evidence="6">The sequence shown here is derived from an EMBL/GenBank/DDBJ whole genome shotgun (WGS) entry which is preliminary data.</text>
</comment>
<dbReference type="EMBL" id="JBHSDS010000002">
    <property type="protein sequence ID" value="MFC4356845.1"/>
    <property type="molecule type" value="Genomic_DNA"/>
</dbReference>
<sequence>MDEDTTQRRRTGRGTGATDGGETGRIDNEGRRGAGDATTLASLRQRLRRVADVLTGSAVDVRPLDPVRDGPLGTFDPPVGQEVLERYWVDAPYAYVVVTYDRRENEHRYHAVEPDLDAFERDLLERVRVDVREPLLFRDGMPDSEAALVETLREEIRGVVEGYGVELDMGTFHSLAYYLDRDFRGYGKAGPLFDDPHIEDISCDGYGRPLFVYHDEYDDVETNVVFGSEELDSYVVQLAQRSGKHVSVGDPVVSTTLPDGSRAELALGEEVTPHGSAFTVRQYAEEPFTPIDLVDYGTFSVEMMAYFWLCIEHNKSLIFAGGTASGKTTSMNAVSMFVPPRAKVLTIEDTRELALHHDNWLSSVTRERLHDGSDIDMYDLLRSALRHRPEYIVVGEVRGEEAVTLFQAMNTGHTTFSTMHADSVETVITRLENEPINVPRAMVQSLDLLSVQTLTRHAGERVRRAKVVGEIGGIDGRTGELDYASSFRWDAVEDTFQKNDSGLLEEIRSEQGWSRSELLRELRNRERFLTTLSEAGVADYRRFTALVNEYYADPDAVMDRIEDEELVDGRGVVSH</sequence>
<dbReference type="InterPro" id="IPR056571">
    <property type="entry name" value="PilB3-like_C"/>
</dbReference>
<dbReference type="InterPro" id="IPR056570">
    <property type="entry name" value="PilB3-like_N"/>
</dbReference>